<organism evidence="17 18">
    <name type="scientific">Pyxicephalus adspersus</name>
    <name type="common">African bullfrog</name>
    <dbReference type="NCBI Taxonomy" id="30357"/>
    <lineage>
        <taxon>Eukaryota</taxon>
        <taxon>Metazoa</taxon>
        <taxon>Chordata</taxon>
        <taxon>Craniata</taxon>
        <taxon>Vertebrata</taxon>
        <taxon>Euteleostomi</taxon>
        <taxon>Amphibia</taxon>
        <taxon>Batrachia</taxon>
        <taxon>Anura</taxon>
        <taxon>Neobatrachia</taxon>
        <taxon>Ranoidea</taxon>
        <taxon>Pyxicephalidae</taxon>
        <taxon>Pyxicephalinae</taxon>
        <taxon>Pyxicephalus</taxon>
    </lineage>
</organism>
<evidence type="ECO:0000256" key="10">
    <source>
        <dbReference type="ARBA" id="ARBA00023136"/>
    </source>
</evidence>
<keyword evidence="18" id="KW-1185">Reference proteome</keyword>
<protein>
    <recommendedName>
        <fullName evidence="19">Occludin/ELL domain-containing protein 1</fullName>
    </recommendedName>
</protein>
<feature type="domain" description="OCEL" evidence="16">
    <location>
        <begin position="409"/>
        <end position="520"/>
    </location>
</feature>
<keyword evidence="5" id="KW-1003">Cell membrane</keyword>
<evidence type="ECO:0000256" key="13">
    <source>
        <dbReference type="SAM" id="MobiDB-lite"/>
    </source>
</evidence>
<sequence length="524" mass="60259">MTAMSSYPSHAEKKKNKKTIVGSSETSNWGDAPSFSFDYYDHDARKKVGTLSDQHDTQYQELSSIKPVRRFIPHSWKRLFRKSRKKGESFALKDLEGAHNSPPVTPLLNDSRDSSLEKKSGILSASSNSVNPAYSVKKKKTPDSLERKSQITSNYGEKVEAYSLKYSYMKSWPGLLRILSGVQLILGGMVFACTCAYIQKDYQWYNLFGTELQRTLPGGYSYYGPMTPFVMIVASLVWLVTLILLGLGLTMYYRTILLNSHWWPLTEFAINVIMFLLYMAAGIAYVNDLNRGGLCYSVFALNPLMVAFCRLEGGQVAAIAFLFFNMLLYMFGSLVCLKMWRHEERRRQAEKVKRMDRPRRIIFQDEVQQIEDMKGKVTKTIHFSEKGSDSGALNRSIPTGHRPKPHVVPDYVLKYPDIQSVEEREKYKAVFNDQYAEYKELYSEVRAALLKFKELDSMMEKITSGPQSKKAPDRIKVIAAKYEKKKNDPAFKEKQERCAYLKEKLSHIKKQIQAYDQREGSVYF</sequence>
<proteinExistence type="inferred from homology"/>
<dbReference type="AlphaFoldDB" id="A0AAV3AVU1"/>
<keyword evidence="4" id="KW-0796">Tight junction</keyword>
<dbReference type="PANTHER" id="PTHR23288">
    <property type="entry name" value="OCCLUDIN AND RNA POLYMERASE II ELONGATION FACTOR ELL"/>
    <property type="match status" value="1"/>
</dbReference>
<dbReference type="InterPro" id="IPR008253">
    <property type="entry name" value="Marvel"/>
</dbReference>
<evidence type="ECO:0000256" key="4">
    <source>
        <dbReference type="ARBA" id="ARBA00022427"/>
    </source>
</evidence>
<dbReference type="GO" id="GO:0005923">
    <property type="term" value="C:bicellular tight junction"/>
    <property type="evidence" value="ECO:0007669"/>
    <property type="project" value="UniProtKB-SubCell"/>
</dbReference>
<dbReference type="Pfam" id="PF07303">
    <property type="entry name" value="Occludin_ELL"/>
    <property type="match status" value="1"/>
</dbReference>
<evidence type="ECO:0000256" key="5">
    <source>
        <dbReference type="ARBA" id="ARBA00022475"/>
    </source>
</evidence>
<dbReference type="Pfam" id="PF01284">
    <property type="entry name" value="MARVEL"/>
    <property type="match status" value="1"/>
</dbReference>
<reference evidence="17" key="1">
    <citation type="thesis" date="2020" institute="ProQuest LLC" country="789 East Eisenhower Parkway, Ann Arbor, MI, USA">
        <title>Comparative Genomics and Chromosome Evolution.</title>
        <authorList>
            <person name="Mudd A.B."/>
        </authorList>
    </citation>
    <scope>NUCLEOTIDE SEQUENCE</scope>
    <source>
        <strain evidence="17">1538</strain>
        <tissue evidence="17">Blood</tissue>
    </source>
</reference>
<dbReference type="Gene3D" id="6.10.140.340">
    <property type="match status" value="1"/>
</dbReference>
<keyword evidence="10 11" id="KW-0472">Membrane</keyword>
<keyword evidence="6 11" id="KW-0812">Transmembrane</keyword>
<evidence type="ECO:0000256" key="9">
    <source>
        <dbReference type="ARBA" id="ARBA00023054"/>
    </source>
</evidence>
<evidence type="ECO:0000259" key="15">
    <source>
        <dbReference type="PROSITE" id="PS51225"/>
    </source>
</evidence>
<comment type="caution">
    <text evidence="17">The sequence shown here is derived from an EMBL/GenBank/DDBJ whole genome shotgun (WGS) entry which is preliminary data.</text>
</comment>
<dbReference type="InterPro" id="IPR036259">
    <property type="entry name" value="MFS_trans_sf"/>
</dbReference>
<evidence type="ECO:0000256" key="3">
    <source>
        <dbReference type="ARBA" id="ARBA00009171"/>
    </source>
</evidence>
<keyword evidence="9" id="KW-0175">Coiled coil</keyword>
<feature type="transmembrane region" description="Helical" evidence="14">
    <location>
        <begin position="265"/>
        <end position="286"/>
    </location>
</feature>
<evidence type="ECO:0000256" key="8">
    <source>
        <dbReference type="ARBA" id="ARBA00022989"/>
    </source>
</evidence>
<feature type="transmembrane region" description="Helical" evidence="14">
    <location>
        <begin position="175"/>
        <end position="199"/>
    </location>
</feature>
<feature type="transmembrane region" description="Helical" evidence="14">
    <location>
        <begin position="229"/>
        <end position="253"/>
    </location>
</feature>
<dbReference type="EMBL" id="DYDO01000003">
    <property type="protein sequence ID" value="DBA28337.1"/>
    <property type="molecule type" value="Genomic_DNA"/>
</dbReference>
<evidence type="ECO:0000256" key="2">
    <source>
        <dbReference type="ARBA" id="ARBA00004651"/>
    </source>
</evidence>
<feature type="region of interest" description="Disordered" evidence="13">
    <location>
        <begin position="92"/>
        <end position="113"/>
    </location>
</feature>
<evidence type="ECO:0000256" key="6">
    <source>
        <dbReference type="ARBA" id="ARBA00022692"/>
    </source>
</evidence>
<evidence type="ECO:0000256" key="11">
    <source>
        <dbReference type="PROSITE-ProRule" id="PRU00581"/>
    </source>
</evidence>
<keyword evidence="7" id="KW-0965">Cell junction</keyword>
<gene>
    <name evidence="17" type="ORF">GDO54_008722</name>
</gene>
<name>A0AAV3AVU1_PYXAD</name>
<comment type="similarity">
    <text evidence="3 12">Belongs to the ELL/occludin family.</text>
</comment>
<dbReference type="PROSITE" id="PS51225">
    <property type="entry name" value="MARVEL"/>
    <property type="match status" value="1"/>
</dbReference>
<dbReference type="PANTHER" id="PTHR23288:SF41">
    <property type="entry name" value="OCCLUDIN_ELL DOMAIN-CONTAINING PROTEIN 1 ISOFORM X1"/>
    <property type="match status" value="1"/>
</dbReference>
<dbReference type="SUPFAM" id="SSF144292">
    <property type="entry name" value="occludin/ELL-like"/>
    <property type="match status" value="1"/>
</dbReference>
<feature type="region of interest" description="Disordered" evidence="13">
    <location>
        <begin position="1"/>
        <end position="34"/>
    </location>
</feature>
<evidence type="ECO:0000259" key="16">
    <source>
        <dbReference type="PROSITE" id="PS51980"/>
    </source>
</evidence>
<dbReference type="InterPro" id="IPR010844">
    <property type="entry name" value="Occludin_ELL"/>
</dbReference>
<evidence type="ECO:0000256" key="12">
    <source>
        <dbReference type="PROSITE-ProRule" id="PRU01324"/>
    </source>
</evidence>
<evidence type="ECO:0000313" key="17">
    <source>
        <dbReference type="EMBL" id="DBA28337.1"/>
    </source>
</evidence>
<evidence type="ECO:0000256" key="14">
    <source>
        <dbReference type="SAM" id="Phobius"/>
    </source>
</evidence>
<evidence type="ECO:0000256" key="1">
    <source>
        <dbReference type="ARBA" id="ARBA00004435"/>
    </source>
</evidence>
<feature type="transmembrane region" description="Helical" evidence="14">
    <location>
        <begin position="316"/>
        <end position="337"/>
    </location>
</feature>
<dbReference type="PROSITE" id="PS51980">
    <property type="entry name" value="OCEL"/>
    <property type="match status" value="1"/>
</dbReference>
<accession>A0AAV3AVU1</accession>
<dbReference type="InterPro" id="IPR031176">
    <property type="entry name" value="ELL/occludin"/>
</dbReference>
<evidence type="ECO:0000313" key="18">
    <source>
        <dbReference type="Proteomes" id="UP001181693"/>
    </source>
</evidence>
<comment type="subcellular location">
    <subcellularLocation>
        <location evidence="1">Cell junction</location>
        <location evidence="1">Tight junction</location>
    </subcellularLocation>
    <subcellularLocation>
        <location evidence="2">Cell membrane</location>
        <topology evidence="2">Multi-pass membrane protein</topology>
    </subcellularLocation>
</comment>
<keyword evidence="8 14" id="KW-1133">Transmembrane helix</keyword>
<evidence type="ECO:0008006" key="19">
    <source>
        <dbReference type="Google" id="ProtNLM"/>
    </source>
</evidence>
<dbReference type="SUPFAM" id="SSF103473">
    <property type="entry name" value="MFS general substrate transporter"/>
    <property type="match status" value="1"/>
</dbReference>
<dbReference type="GO" id="GO:0016324">
    <property type="term" value="C:apical plasma membrane"/>
    <property type="evidence" value="ECO:0007669"/>
    <property type="project" value="TreeGrafter"/>
</dbReference>
<dbReference type="GO" id="GO:0070830">
    <property type="term" value="P:bicellular tight junction assembly"/>
    <property type="evidence" value="ECO:0007669"/>
    <property type="project" value="TreeGrafter"/>
</dbReference>
<dbReference type="Proteomes" id="UP001181693">
    <property type="component" value="Unassembled WGS sequence"/>
</dbReference>
<dbReference type="GO" id="GO:0031410">
    <property type="term" value="C:cytoplasmic vesicle"/>
    <property type="evidence" value="ECO:0007669"/>
    <property type="project" value="TreeGrafter"/>
</dbReference>
<evidence type="ECO:0000256" key="7">
    <source>
        <dbReference type="ARBA" id="ARBA00022949"/>
    </source>
</evidence>
<feature type="domain" description="MARVEL" evidence="15">
    <location>
        <begin position="171"/>
        <end position="341"/>
    </location>
</feature>